<organism evidence="1 2">
    <name type="scientific">Perkinsus olseni</name>
    <name type="common">Perkinsus atlanticus</name>
    <dbReference type="NCBI Taxonomy" id="32597"/>
    <lineage>
        <taxon>Eukaryota</taxon>
        <taxon>Sar</taxon>
        <taxon>Alveolata</taxon>
        <taxon>Perkinsozoa</taxon>
        <taxon>Perkinsea</taxon>
        <taxon>Perkinsida</taxon>
        <taxon>Perkinsidae</taxon>
        <taxon>Perkinsus</taxon>
    </lineage>
</organism>
<name>A0A7J6KRL6_PEROL</name>
<comment type="caution">
    <text evidence="1">The sequence shown here is derived from an EMBL/GenBank/DDBJ whole genome shotgun (WGS) entry which is preliminary data.</text>
</comment>
<sequence length="189" mass="21101">MDDLFLVMISPTPVMSPSEVTNLILSVLRQACFEVQPQKTCFLTTRSSEKLLIQKKDEVKPMKEALLVGILYKQQFQQLQDLLHPTVTDVASESTSVVPVAYGPTAPVCSVSIIDDDGPLPLAEVLKAQSEDPVYLELHRILVAQDPDWSLPRDASAELKSYVSQDMFLAYVTERLHLLRQILSGMCLK</sequence>
<dbReference type="AlphaFoldDB" id="A0A7J6KRL6"/>
<dbReference type="EMBL" id="JABANN010001426">
    <property type="protein sequence ID" value="KAF4649757.1"/>
    <property type="molecule type" value="Genomic_DNA"/>
</dbReference>
<evidence type="ECO:0000313" key="1">
    <source>
        <dbReference type="EMBL" id="KAF4649757.1"/>
    </source>
</evidence>
<proteinExistence type="predicted"/>
<feature type="non-terminal residue" evidence="1">
    <location>
        <position position="189"/>
    </location>
</feature>
<reference evidence="1 2" key="1">
    <citation type="submission" date="2020-04" db="EMBL/GenBank/DDBJ databases">
        <title>Perkinsus olseni comparative genomics.</title>
        <authorList>
            <person name="Bogema D.R."/>
        </authorList>
    </citation>
    <scope>NUCLEOTIDE SEQUENCE [LARGE SCALE GENOMIC DNA]</scope>
    <source>
        <strain evidence="1">ATCC PRA-31</strain>
    </source>
</reference>
<protein>
    <submittedName>
        <fullName evidence="1">Uncharacterized protein</fullName>
    </submittedName>
</protein>
<dbReference type="Proteomes" id="UP000572268">
    <property type="component" value="Unassembled WGS sequence"/>
</dbReference>
<evidence type="ECO:0000313" key="2">
    <source>
        <dbReference type="Proteomes" id="UP000572268"/>
    </source>
</evidence>
<accession>A0A7J6KRL6</accession>
<gene>
    <name evidence="1" type="ORF">FOL46_001509</name>
</gene>